<keyword evidence="3" id="KW-1185">Reference proteome</keyword>
<dbReference type="PANTHER" id="PTHR34966:SF1">
    <property type="entry name" value="OS04G0508100 PROTEIN"/>
    <property type="match status" value="1"/>
</dbReference>
<sequence length="127" mass="13026">MAPTNLIGRVMQWLANEIIVKGLGSNPAFQRFAVRSAEQAQALAKQAADVAAEAASNPNVRALREEGTAAVRAAAERAAAVRRAAGEVGDGVGGFAAAVKEELKRVSAESGAAGVYKRPPPPPPPQS</sequence>
<dbReference type="OrthoDB" id="5847at2759"/>
<accession>A0A1X6P1Z8</accession>
<feature type="compositionally biased region" description="Pro residues" evidence="1">
    <location>
        <begin position="118"/>
        <end position="127"/>
    </location>
</feature>
<dbReference type="AlphaFoldDB" id="A0A1X6P1Z8"/>
<gene>
    <name evidence="2" type="ORF">BU14_0262s0018</name>
</gene>
<evidence type="ECO:0000313" key="3">
    <source>
        <dbReference type="Proteomes" id="UP000218209"/>
    </source>
</evidence>
<feature type="region of interest" description="Disordered" evidence="1">
    <location>
        <begin position="107"/>
        <end position="127"/>
    </location>
</feature>
<dbReference type="EMBL" id="KV918925">
    <property type="protein sequence ID" value="OSX74901.1"/>
    <property type="molecule type" value="Genomic_DNA"/>
</dbReference>
<protein>
    <submittedName>
        <fullName evidence="2">Uncharacterized protein</fullName>
    </submittedName>
</protein>
<name>A0A1X6P1Z8_PORUM</name>
<evidence type="ECO:0000256" key="1">
    <source>
        <dbReference type="SAM" id="MobiDB-lite"/>
    </source>
</evidence>
<reference evidence="2 3" key="1">
    <citation type="submission" date="2017-03" db="EMBL/GenBank/DDBJ databases">
        <title>WGS assembly of Porphyra umbilicalis.</title>
        <authorList>
            <person name="Brawley S.H."/>
            <person name="Blouin N.A."/>
            <person name="Ficko-Blean E."/>
            <person name="Wheeler G.L."/>
            <person name="Lohr M."/>
            <person name="Goodson H.V."/>
            <person name="Jenkins J.W."/>
            <person name="Blaby-Haas C.E."/>
            <person name="Helliwell K.E."/>
            <person name="Chan C."/>
            <person name="Marriage T."/>
            <person name="Bhattacharya D."/>
            <person name="Klein A.S."/>
            <person name="Badis Y."/>
            <person name="Brodie J."/>
            <person name="Cao Y."/>
            <person name="Collen J."/>
            <person name="Dittami S.M."/>
            <person name="Gachon C.M."/>
            <person name="Green B.R."/>
            <person name="Karpowicz S."/>
            <person name="Kim J.W."/>
            <person name="Kudahl U."/>
            <person name="Lin S."/>
            <person name="Michel G."/>
            <person name="Mittag M."/>
            <person name="Olson B.J."/>
            <person name="Pangilinan J."/>
            <person name="Peng Y."/>
            <person name="Qiu H."/>
            <person name="Shu S."/>
            <person name="Singer J.T."/>
            <person name="Smith A.G."/>
            <person name="Sprecher B.N."/>
            <person name="Wagner V."/>
            <person name="Wang W."/>
            <person name="Wang Z.-Y."/>
            <person name="Yan J."/>
            <person name="Yarish C."/>
            <person name="Zoeuner-Riek S."/>
            <person name="Zhuang Y."/>
            <person name="Zou Y."/>
            <person name="Lindquist E.A."/>
            <person name="Grimwood J."/>
            <person name="Barry K."/>
            <person name="Rokhsar D.S."/>
            <person name="Schmutz J."/>
            <person name="Stiller J.W."/>
            <person name="Grossman A.R."/>
            <person name="Prochnik S.E."/>
        </authorList>
    </citation>
    <scope>NUCLEOTIDE SEQUENCE [LARGE SCALE GENOMIC DNA]</scope>
    <source>
        <strain evidence="2">4086291</strain>
    </source>
</reference>
<dbReference type="Proteomes" id="UP000218209">
    <property type="component" value="Unassembled WGS sequence"/>
</dbReference>
<proteinExistence type="predicted"/>
<organism evidence="2 3">
    <name type="scientific">Porphyra umbilicalis</name>
    <name type="common">Purple laver</name>
    <name type="synonym">Red alga</name>
    <dbReference type="NCBI Taxonomy" id="2786"/>
    <lineage>
        <taxon>Eukaryota</taxon>
        <taxon>Rhodophyta</taxon>
        <taxon>Bangiophyceae</taxon>
        <taxon>Bangiales</taxon>
        <taxon>Bangiaceae</taxon>
        <taxon>Porphyra</taxon>
    </lineage>
</organism>
<evidence type="ECO:0000313" key="2">
    <source>
        <dbReference type="EMBL" id="OSX74901.1"/>
    </source>
</evidence>
<dbReference type="PANTHER" id="PTHR34966">
    <property type="entry name" value="OSJNBA0043L24.15 PROTEIN"/>
    <property type="match status" value="1"/>
</dbReference>